<sequence length="222" mass="24710">MELKHKTSRVLYSYWNTVRGTRATPRRFEIEPAKIAAILPWTFILERIDTDAFRFRLAGTHVCDIFGVELRGSNFLDGWSSLDRLAIVRHLAALTKHSAVLSIYLEAAPVARASSQFEALLLPLRHTDDKIDRILGALTPLDTPPWLGELPITAKRVISHELSFPAGVSTTDANDPQRPVALKASLTAPVLLPTAHARVVRSERRQFRVFEGGLGNNNADKT</sequence>
<dbReference type="Proteomes" id="UP000059074">
    <property type="component" value="Unassembled WGS sequence"/>
</dbReference>
<name>A0A109BDL6_HYPSL</name>
<dbReference type="EMBL" id="LMTR01000071">
    <property type="protein sequence ID" value="KWT66843.1"/>
    <property type="molecule type" value="Genomic_DNA"/>
</dbReference>
<organism evidence="1 2">
    <name type="scientific">Hyphomicrobium sulfonivorans</name>
    <dbReference type="NCBI Taxonomy" id="121290"/>
    <lineage>
        <taxon>Bacteria</taxon>
        <taxon>Pseudomonadati</taxon>
        <taxon>Pseudomonadota</taxon>
        <taxon>Alphaproteobacteria</taxon>
        <taxon>Hyphomicrobiales</taxon>
        <taxon>Hyphomicrobiaceae</taxon>
        <taxon>Hyphomicrobium</taxon>
    </lineage>
</organism>
<comment type="caution">
    <text evidence="1">The sequence shown here is derived from an EMBL/GenBank/DDBJ whole genome shotgun (WGS) entry which is preliminary data.</text>
</comment>
<gene>
    <name evidence="1" type="ORF">APY04_2250</name>
</gene>
<dbReference type="AlphaFoldDB" id="A0A109BDL6"/>
<protein>
    <recommendedName>
        <fullName evidence="3">PAS domain-containing protein</fullName>
    </recommendedName>
</protein>
<dbReference type="STRING" id="121290.APY04_2250"/>
<dbReference type="RefSeq" id="WP_068462490.1">
    <property type="nucleotide sequence ID" value="NZ_JAEFBX010000003.1"/>
</dbReference>
<dbReference type="InterPro" id="IPR009922">
    <property type="entry name" value="DUF1457"/>
</dbReference>
<keyword evidence="2" id="KW-1185">Reference proteome</keyword>
<evidence type="ECO:0000313" key="1">
    <source>
        <dbReference type="EMBL" id="KWT66843.1"/>
    </source>
</evidence>
<evidence type="ECO:0008006" key="3">
    <source>
        <dbReference type="Google" id="ProtNLM"/>
    </source>
</evidence>
<dbReference type="Pfam" id="PF07310">
    <property type="entry name" value="PAS_5"/>
    <property type="match status" value="1"/>
</dbReference>
<reference evidence="1 2" key="1">
    <citation type="submission" date="2015-10" db="EMBL/GenBank/DDBJ databases">
        <title>Transcriptomic analysis of a linuron degrading triple-species bacterial consortium.</title>
        <authorList>
            <person name="Albers P."/>
        </authorList>
    </citation>
    <scope>NUCLEOTIDE SEQUENCE [LARGE SCALE GENOMIC DNA]</scope>
    <source>
        <strain evidence="1 2">WDL6</strain>
    </source>
</reference>
<accession>A0A109BDL6</accession>
<dbReference type="PATRIC" id="fig|121290.4.peg.2447"/>
<evidence type="ECO:0000313" key="2">
    <source>
        <dbReference type="Proteomes" id="UP000059074"/>
    </source>
</evidence>
<proteinExistence type="predicted"/>